<dbReference type="GO" id="GO:0005507">
    <property type="term" value="F:copper ion binding"/>
    <property type="evidence" value="ECO:0007669"/>
    <property type="project" value="InterPro"/>
</dbReference>
<comment type="cofactor">
    <cofactor evidence="2">
        <name>Zn(2+)</name>
        <dbReference type="ChEBI" id="CHEBI:29105"/>
    </cofactor>
    <text evidence="2">Binds 1 zinc ion per subunit.</text>
</comment>
<dbReference type="Proteomes" id="UP000185812">
    <property type="component" value="Unassembled WGS sequence"/>
</dbReference>
<dbReference type="PROSITE" id="PS00332">
    <property type="entry name" value="SOD_CU_ZN_2"/>
    <property type="match status" value="1"/>
</dbReference>
<keyword evidence="2" id="KW-0186">Copper</keyword>
<dbReference type="EMBL" id="FRAU01000008">
    <property type="protein sequence ID" value="SHK90729.1"/>
    <property type="molecule type" value="Genomic_DNA"/>
</dbReference>
<dbReference type="AlphaFoldDB" id="A0A1M6WAU8"/>
<protein>
    <recommendedName>
        <fullName evidence="2">Superoxide dismutase [Cu-Zn]</fullName>
        <ecNumber evidence="2">1.15.1.1</ecNumber>
    </recommendedName>
</protein>
<dbReference type="InterPro" id="IPR036423">
    <property type="entry name" value="SOD-like_Cu/Zn_dom_sf"/>
</dbReference>
<dbReference type="PROSITE" id="PS51257">
    <property type="entry name" value="PROKAR_LIPOPROTEIN"/>
    <property type="match status" value="1"/>
</dbReference>
<sequence>MRAFSSGSLLLLLLLLGAACQQPASPPAETPALPAIARAVAVLHPTEGSQVEGVVYFTETAEGIRIEATVSGLTPGRHGFHIHAWGDCSAPDATSAGGHFNPTDQPHGGPDQAARHVGDLGNLEADEQGMAHYSRVDTVVAFHGPRAIIGRAVIVHAAEDDLTSQPTGNAGGRLACGVIGVAAPAGE</sequence>
<dbReference type="Gene3D" id="2.60.40.200">
    <property type="entry name" value="Superoxide dismutase, copper/zinc binding domain"/>
    <property type="match status" value="1"/>
</dbReference>
<organism evidence="5 6">
    <name type="scientific">Rhodothermus profundi</name>
    <dbReference type="NCBI Taxonomy" id="633813"/>
    <lineage>
        <taxon>Bacteria</taxon>
        <taxon>Pseudomonadati</taxon>
        <taxon>Rhodothermota</taxon>
        <taxon>Rhodothermia</taxon>
        <taxon>Rhodothermales</taxon>
        <taxon>Rhodothermaceae</taxon>
        <taxon>Rhodothermus</taxon>
    </lineage>
</organism>
<keyword evidence="2" id="KW-0560">Oxidoreductase</keyword>
<dbReference type="OrthoDB" id="9792957at2"/>
<evidence type="ECO:0000256" key="1">
    <source>
        <dbReference type="ARBA" id="ARBA00010457"/>
    </source>
</evidence>
<dbReference type="Pfam" id="PF00080">
    <property type="entry name" value="Sod_Cu"/>
    <property type="match status" value="1"/>
</dbReference>
<dbReference type="InterPro" id="IPR001424">
    <property type="entry name" value="SOD_Cu_Zn_dom"/>
</dbReference>
<gene>
    <name evidence="5" type="ORF">SAMN04488087_2254</name>
</gene>
<proteinExistence type="inferred from homology"/>
<evidence type="ECO:0000313" key="5">
    <source>
        <dbReference type="EMBL" id="SHK90729.1"/>
    </source>
</evidence>
<dbReference type="SUPFAM" id="SSF49329">
    <property type="entry name" value="Cu,Zn superoxide dismutase-like"/>
    <property type="match status" value="1"/>
</dbReference>
<name>A0A1M6WAU8_9BACT</name>
<keyword evidence="2" id="KW-0862">Zinc</keyword>
<evidence type="ECO:0000256" key="3">
    <source>
        <dbReference type="SAM" id="SignalP"/>
    </source>
</evidence>
<dbReference type="PROSITE" id="PS00087">
    <property type="entry name" value="SOD_CU_ZN_1"/>
    <property type="match status" value="1"/>
</dbReference>
<comment type="cofactor">
    <cofactor evidence="2">
        <name>Cu cation</name>
        <dbReference type="ChEBI" id="CHEBI:23378"/>
    </cofactor>
    <text evidence="2">Binds 1 copper ion per subunit.</text>
</comment>
<keyword evidence="2" id="KW-0479">Metal-binding</keyword>
<keyword evidence="6" id="KW-1185">Reference proteome</keyword>
<dbReference type="InterPro" id="IPR024134">
    <property type="entry name" value="SOD_Cu/Zn_/chaperone"/>
</dbReference>
<comment type="function">
    <text evidence="2">Destroys radicals which are normally produced within the cells and which are toxic to biological systems.</text>
</comment>
<evidence type="ECO:0000259" key="4">
    <source>
        <dbReference type="Pfam" id="PF00080"/>
    </source>
</evidence>
<feature type="domain" description="Superoxide dismutase copper/zinc binding" evidence="4">
    <location>
        <begin position="51"/>
        <end position="179"/>
    </location>
</feature>
<comment type="catalytic activity">
    <reaction evidence="2">
        <text>2 superoxide + 2 H(+) = H2O2 + O2</text>
        <dbReference type="Rhea" id="RHEA:20696"/>
        <dbReference type="ChEBI" id="CHEBI:15378"/>
        <dbReference type="ChEBI" id="CHEBI:15379"/>
        <dbReference type="ChEBI" id="CHEBI:16240"/>
        <dbReference type="ChEBI" id="CHEBI:18421"/>
        <dbReference type="EC" id="1.15.1.1"/>
    </reaction>
</comment>
<feature type="signal peptide" evidence="3">
    <location>
        <begin position="1"/>
        <end position="24"/>
    </location>
</feature>
<evidence type="ECO:0000313" key="6">
    <source>
        <dbReference type="Proteomes" id="UP000185812"/>
    </source>
</evidence>
<dbReference type="PANTHER" id="PTHR10003">
    <property type="entry name" value="SUPEROXIDE DISMUTASE CU-ZN -RELATED"/>
    <property type="match status" value="1"/>
</dbReference>
<comment type="similarity">
    <text evidence="1 2">Belongs to the Cu-Zn superoxide dismutase family.</text>
</comment>
<evidence type="ECO:0000256" key="2">
    <source>
        <dbReference type="RuleBase" id="RU000393"/>
    </source>
</evidence>
<reference evidence="6" key="1">
    <citation type="submission" date="2016-11" db="EMBL/GenBank/DDBJ databases">
        <authorList>
            <person name="Varghese N."/>
            <person name="Submissions S."/>
        </authorList>
    </citation>
    <scope>NUCLEOTIDE SEQUENCE [LARGE SCALE GENOMIC DNA]</scope>
    <source>
        <strain evidence="6">DSM 22212</strain>
    </source>
</reference>
<accession>A0A1M6WAU8</accession>
<keyword evidence="3" id="KW-0732">Signal</keyword>
<dbReference type="STRING" id="633813.SAMN04488087_2254"/>
<dbReference type="InterPro" id="IPR018152">
    <property type="entry name" value="SOD_Cu/Zn_BS"/>
</dbReference>
<feature type="chain" id="PRO_5011957768" description="Superoxide dismutase [Cu-Zn]" evidence="3">
    <location>
        <begin position="25"/>
        <end position="187"/>
    </location>
</feature>
<dbReference type="GO" id="GO:0004784">
    <property type="term" value="F:superoxide dismutase activity"/>
    <property type="evidence" value="ECO:0007669"/>
    <property type="project" value="UniProtKB-EC"/>
</dbReference>
<dbReference type="RefSeq" id="WP_072716073.1">
    <property type="nucleotide sequence ID" value="NZ_FRAU01000008.1"/>
</dbReference>
<dbReference type="EC" id="1.15.1.1" evidence="2"/>
<dbReference type="PRINTS" id="PR00068">
    <property type="entry name" value="CUZNDISMTASE"/>
</dbReference>
<dbReference type="CDD" id="cd00305">
    <property type="entry name" value="Cu-Zn_Superoxide_Dismutase"/>
    <property type="match status" value="1"/>
</dbReference>